<organism evidence="1 2">
    <name type="scientific">Xylanibacter ruminicola</name>
    <name type="common">Prevotella ruminicola</name>
    <dbReference type="NCBI Taxonomy" id="839"/>
    <lineage>
        <taxon>Bacteria</taxon>
        <taxon>Pseudomonadati</taxon>
        <taxon>Bacteroidota</taxon>
        <taxon>Bacteroidia</taxon>
        <taxon>Bacteroidales</taxon>
        <taxon>Prevotellaceae</taxon>
        <taxon>Xylanibacter</taxon>
    </lineage>
</organism>
<evidence type="ECO:0008006" key="3">
    <source>
        <dbReference type="Google" id="ProtNLM"/>
    </source>
</evidence>
<dbReference type="AlphaFoldDB" id="A0A1M7FMR6"/>
<evidence type="ECO:0000313" key="2">
    <source>
        <dbReference type="Proteomes" id="UP000184280"/>
    </source>
</evidence>
<dbReference type="RefSeq" id="WP_073043659.1">
    <property type="nucleotide sequence ID" value="NZ_FRCJ01000002.1"/>
</dbReference>
<dbReference type="OrthoDB" id="2046240at2"/>
<proteinExistence type="predicted"/>
<name>A0A1M7FMR6_XYLRU</name>
<gene>
    <name evidence="1" type="ORF">SAMN04488494_1209</name>
</gene>
<reference evidence="1 2" key="1">
    <citation type="submission" date="2016-11" db="EMBL/GenBank/DDBJ databases">
        <authorList>
            <person name="Jaros S."/>
            <person name="Januszkiewicz K."/>
            <person name="Wedrychowicz H."/>
        </authorList>
    </citation>
    <scope>NUCLEOTIDE SEQUENCE [LARGE SCALE GENOMIC DNA]</scope>
    <source>
        <strain evidence="1 2">BPI-34</strain>
    </source>
</reference>
<accession>A0A1M7FMR6</accession>
<sequence length="880" mass="102161">MATPLKFYLGEESHFITENYENRKASIFADQYKKALHVIDALVKSAKEEKNPSLQESRNNIIAFTGDRGTGKTSCMMSVVNMMEEHMAESKKKKRFATVEVVDPSFFDENTNIIYLVVGKMFAAFRTAIEKDREKGETQKWQVNELMDGFSKVLFQISLMGKSPLSENDTDIHQLNNLLVTVDLKKSLKLLVDRYLTYFEKDFLVIPVDDIDNNTDEAYQMMEQIRKYLILPNVIILISFKLEQITNVAELYFTKLYNPLLSKSKSPNISVEDMAQKYLLKLFPLEHRVALPNLATMMEKELEVYTTREATTPLLKGSTMKYTLTALIFKKTRYLFYHATGATNQIVPGNLREYRNLLTLLCNMEDYRESKEEYNKQQFRDYFYGEWIEKHLNAEGRNIATQLVENVEAGGFNKLVVRLLSEYKPLSDIRVQEFQELLSEEETEEMFDKRNRRYYDSRSTNAQYEYSRILDAGNVEYNVSMGDVMALLNEWKKFMVSEEDKALLFFVESLYSIKLYHYYDEVTETEAADESTNAAIDNTIKRLDDLEGVSNYEKLVGGAFFNPNLLRLLPAENRTNLLRSYRVVDIRPLRIIIGKCLAGEAVDDLEFQMVEFFALTLSRRLEGKAKGSIAPFYRLVSEVYYRTDLQKSQKAVFDLGSFFVSITNIENAYCRIHPDLFRLATERDSSLLNKMKQLTIEKYELEAEYDNTRFLSWCAIRNAVILQELGNSFSYVRTGRTQSSDQVELLRDFFVQVSSFFIKTYDKTDADDAYAISFDYAKVFVDMFTGIKDNAHMQEVFSSVFDNGNENEGEGTQFVVTKIANGLQNRVRKDTLKTRILERSSINEGMQDFWTAFEEMVTEPVIMRPRAEEVLQMLKARFDL</sequence>
<evidence type="ECO:0000313" key="1">
    <source>
        <dbReference type="EMBL" id="SHM05323.1"/>
    </source>
</evidence>
<dbReference type="Gene3D" id="3.40.50.300">
    <property type="entry name" value="P-loop containing nucleotide triphosphate hydrolases"/>
    <property type="match status" value="1"/>
</dbReference>
<dbReference type="Proteomes" id="UP000184280">
    <property type="component" value="Unassembled WGS sequence"/>
</dbReference>
<dbReference type="InterPro" id="IPR027417">
    <property type="entry name" value="P-loop_NTPase"/>
</dbReference>
<dbReference type="SUPFAM" id="SSF52540">
    <property type="entry name" value="P-loop containing nucleoside triphosphate hydrolases"/>
    <property type="match status" value="1"/>
</dbReference>
<protein>
    <recommendedName>
        <fullName evidence="3">KAP NTPase domain-containing protein</fullName>
    </recommendedName>
</protein>
<dbReference type="EMBL" id="FRCJ01000002">
    <property type="protein sequence ID" value="SHM05323.1"/>
    <property type="molecule type" value="Genomic_DNA"/>
</dbReference>